<evidence type="ECO:0000313" key="2">
    <source>
        <dbReference type="EMBL" id="KZN08825.1"/>
    </source>
</evidence>
<dbReference type="EMBL" id="LNRQ01000001">
    <property type="protein sequence ID" value="KZN08825.1"/>
    <property type="molecule type" value="Genomic_DNA"/>
</dbReference>
<gene>
    <name evidence="2" type="ORF">DCAR_001481</name>
</gene>
<reference evidence="2" key="1">
    <citation type="journal article" date="2016" name="Nat. Genet.">
        <title>A high-quality carrot genome assembly provides new insights into carotenoid accumulation and asterid genome evolution.</title>
        <authorList>
            <person name="Iorizzo M."/>
            <person name="Ellison S."/>
            <person name="Senalik D."/>
            <person name="Zeng P."/>
            <person name="Satapoomin P."/>
            <person name="Huang J."/>
            <person name="Bowman M."/>
            <person name="Iovene M."/>
            <person name="Sanseverino W."/>
            <person name="Cavagnaro P."/>
            <person name="Yildiz M."/>
            <person name="Macko-Podgorni A."/>
            <person name="Moranska E."/>
            <person name="Grzebelus E."/>
            <person name="Grzebelus D."/>
            <person name="Ashrafi H."/>
            <person name="Zheng Z."/>
            <person name="Cheng S."/>
            <person name="Spooner D."/>
            <person name="Van Deynze A."/>
            <person name="Simon P."/>
        </authorList>
    </citation>
    <scope>NUCLEOTIDE SEQUENCE [LARGE SCALE GENOMIC DNA]</scope>
    <source>
        <tissue evidence="2">Leaf</tissue>
    </source>
</reference>
<protein>
    <submittedName>
        <fullName evidence="2">Uncharacterized protein</fullName>
    </submittedName>
</protein>
<accession>A0A166GD61</accession>
<evidence type="ECO:0000256" key="1">
    <source>
        <dbReference type="SAM" id="MobiDB-lite"/>
    </source>
</evidence>
<proteinExistence type="predicted"/>
<dbReference type="Gramene" id="KZN08825">
    <property type="protein sequence ID" value="KZN08825"/>
    <property type="gene ID" value="DCAR_001481"/>
</dbReference>
<comment type="caution">
    <text evidence="2">The sequence shown here is derived from an EMBL/GenBank/DDBJ whole genome shotgun (WGS) entry which is preliminary data.</text>
</comment>
<feature type="region of interest" description="Disordered" evidence="1">
    <location>
        <begin position="1"/>
        <end position="26"/>
    </location>
</feature>
<dbReference type="AlphaFoldDB" id="A0A166GD61"/>
<organism evidence="2">
    <name type="scientific">Daucus carota subsp. sativus</name>
    <name type="common">Carrot</name>
    <dbReference type="NCBI Taxonomy" id="79200"/>
    <lineage>
        <taxon>Eukaryota</taxon>
        <taxon>Viridiplantae</taxon>
        <taxon>Streptophyta</taxon>
        <taxon>Embryophyta</taxon>
        <taxon>Tracheophyta</taxon>
        <taxon>Spermatophyta</taxon>
        <taxon>Magnoliopsida</taxon>
        <taxon>eudicotyledons</taxon>
        <taxon>Gunneridae</taxon>
        <taxon>Pentapetalae</taxon>
        <taxon>asterids</taxon>
        <taxon>campanulids</taxon>
        <taxon>Apiales</taxon>
        <taxon>Apiaceae</taxon>
        <taxon>Apioideae</taxon>
        <taxon>Scandiceae</taxon>
        <taxon>Daucinae</taxon>
        <taxon>Daucus</taxon>
        <taxon>Daucus sect. Daucus</taxon>
    </lineage>
</organism>
<sequence length="112" mass="12221">MMINAPDTTSDRNHPPPQPPSSSPVRPVFFLPRPIAIIPPPQPPSSSPIRPVFFLPRLAAVDFMRSDLKQSSMMINASHRSSDLLLIFVFAGGFGLRKASLSLPPSVLFNST</sequence>
<name>A0A166GD61_DAUCS</name>